<feature type="compositionally biased region" description="Polar residues" evidence="1">
    <location>
        <begin position="372"/>
        <end position="385"/>
    </location>
</feature>
<dbReference type="InterPro" id="IPR000594">
    <property type="entry name" value="ThiF_NAD_FAD-bd"/>
</dbReference>
<sequence length="426" mass="44593">MLSLVNRPLLLPGLPRVWRDDTELQLGADPAQAVLLRLPHPRAAGMLDLLDGTRPERSVLLRAVELGIPLDQAQAVLEFLHAAGLARPAAALIPRTPDGVANQRLVGEATALALKDRRGRAPTATLRRRQVASVMITGRGRLGAPIAVALAQAGVGHVRANVPGLVQEDELAAGPFGTGAIGTPRSEAIAEAVAQAMPDVDTHRLRTARPALVIQLDADEPAALVAAAHAARRQPHLAVTIRDGAAVIGPLVPHAGGPCLACLDLHRLDRDATWPGAARSPSPEPCAVTTLLAATAYATAEALAFLDGDTPETLGASLEITAAGHSRRRTWRPHPACDCTRHRPAPRQRPAPKQRPTSSQRPTSGPRPTPGQPSDQPSASDQRPTPGQHPADTAATPGTATRQPATRSDTGQPPPPTTRRPPKKAG</sequence>
<dbReference type="GO" id="GO:0008641">
    <property type="term" value="F:ubiquitin-like modifier activating enzyme activity"/>
    <property type="evidence" value="ECO:0007669"/>
    <property type="project" value="InterPro"/>
</dbReference>
<dbReference type="OrthoDB" id="4426339at2"/>
<proteinExistence type="predicted"/>
<dbReference type="InterPro" id="IPR035985">
    <property type="entry name" value="Ubiquitin-activating_enz"/>
</dbReference>
<dbReference type="AlphaFoldDB" id="A0A285F5F2"/>
<feature type="region of interest" description="Disordered" evidence="1">
    <location>
        <begin position="321"/>
        <end position="426"/>
    </location>
</feature>
<evidence type="ECO:0000313" key="3">
    <source>
        <dbReference type="EMBL" id="SNY06495.1"/>
    </source>
</evidence>
<evidence type="ECO:0000259" key="2">
    <source>
        <dbReference type="Pfam" id="PF00899"/>
    </source>
</evidence>
<reference evidence="3 4" key="1">
    <citation type="submission" date="2017-09" db="EMBL/GenBank/DDBJ databases">
        <authorList>
            <person name="Ehlers B."/>
            <person name="Leendertz F.H."/>
        </authorList>
    </citation>
    <scope>NUCLEOTIDE SEQUENCE [LARGE SCALE GENOMIC DNA]</scope>
    <source>
        <strain evidence="3 4">CGMCC 4.6857</strain>
    </source>
</reference>
<keyword evidence="4" id="KW-1185">Reference proteome</keyword>
<name>A0A285F5F2_9ACTN</name>
<dbReference type="SUPFAM" id="SSF69572">
    <property type="entry name" value="Activating enzymes of the ubiquitin-like proteins"/>
    <property type="match status" value="1"/>
</dbReference>
<keyword evidence="3" id="KW-0548">Nucleotidyltransferase</keyword>
<feature type="domain" description="THIF-type NAD/FAD binding fold" evidence="2">
    <location>
        <begin position="131"/>
        <end position="323"/>
    </location>
</feature>
<dbReference type="GO" id="GO:0016779">
    <property type="term" value="F:nucleotidyltransferase activity"/>
    <property type="evidence" value="ECO:0007669"/>
    <property type="project" value="UniProtKB-KW"/>
</dbReference>
<dbReference type="Gene3D" id="3.40.50.720">
    <property type="entry name" value="NAD(P)-binding Rossmann-like Domain"/>
    <property type="match status" value="1"/>
</dbReference>
<evidence type="ECO:0000256" key="1">
    <source>
        <dbReference type="SAM" id="MobiDB-lite"/>
    </source>
</evidence>
<gene>
    <name evidence="3" type="ORF">SAMN05421748_101756</name>
</gene>
<feature type="compositionally biased region" description="Polar residues" evidence="1">
    <location>
        <begin position="402"/>
        <end position="411"/>
    </location>
</feature>
<dbReference type="EMBL" id="OBDY01000001">
    <property type="protein sequence ID" value="SNY06495.1"/>
    <property type="molecule type" value="Genomic_DNA"/>
</dbReference>
<accession>A0A285F5F2</accession>
<evidence type="ECO:0000313" key="4">
    <source>
        <dbReference type="Proteomes" id="UP000219612"/>
    </source>
</evidence>
<dbReference type="Proteomes" id="UP000219612">
    <property type="component" value="Unassembled WGS sequence"/>
</dbReference>
<dbReference type="Pfam" id="PF00899">
    <property type="entry name" value="ThiF"/>
    <property type="match status" value="1"/>
</dbReference>
<feature type="compositionally biased region" description="Low complexity" evidence="1">
    <location>
        <begin position="390"/>
        <end position="401"/>
    </location>
</feature>
<keyword evidence="3" id="KW-0808">Transferase</keyword>
<feature type="compositionally biased region" description="Basic residues" evidence="1">
    <location>
        <begin position="342"/>
        <end position="352"/>
    </location>
</feature>
<protein>
    <submittedName>
        <fullName evidence="3">Molybdopterin or thiamine biosynthesis adenylyltransferase</fullName>
    </submittedName>
</protein>
<organism evidence="3 4">
    <name type="scientific">Paractinoplanes atraurantiacus</name>
    <dbReference type="NCBI Taxonomy" id="1036182"/>
    <lineage>
        <taxon>Bacteria</taxon>
        <taxon>Bacillati</taxon>
        <taxon>Actinomycetota</taxon>
        <taxon>Actinomycetes</taxon>
        <taxon>Micromonosporales</taxon>
        <taxon>Micromonosporaceae</taxon>
        <taxon>Paractinoplanes</taxon>
    </lineage>
</organism>